<name>A0ACB9Z6N1_9PEZI</name>
<comment type="caution">
    <text evidence="1">The sequence shown here is derived from an EMBL/GenBank/DDBJ whole genome shotgun (WGS) entry which is preliminary data.</text>
</comment>
<proteinExistence type="predicted"/>
<dbReference type="EMBL" id="MU393447">
    <property type="protein sequence ID" value="KAI4867400.1"/>
    <property type="molecule type" value="Genomic_DNA"/>
</dbReference>
<protein>
    <submittedName>
        <fullName evidence="1">Uncharacterized protein</fullName>
    </submittedName>
</protein>
<evidence type="ECO:0000313" key="2">
    <source>
        <dbReference type="Proteomes" id="UP001497700"/>
    </source>
</evidence>
<evidence type="ECO:0000313" key="1">
    <source>
        <dbReference type="EMBL" id="KAI4867400.1"/>
    </source>
</evidence>
<reference evidence="1 2" key="1">
    <citation type="journal article" date="2022" name="New Phytol.">
        <title>Ecological generalism drives hyperdiversity of secondary metabolite gene clusters in xylarialean endophytes.</title>
        <authorList>
            <person name="Franco M.E.E."/>
            <person name="Wisecaver J.H."/>
            <person name="Arnold A.E."/>
            <person name="Ju Y.M."/>
            <person name="Slot J.C."/>
            <person name="Ahrendt S."/>
            <person name="Moore L.P."/>
            <person name="Eastman K.E."/>
            <person name="Scott K."/>
            <person name="Konkel Z."/>
            <person name="Mondo S.J."/>
            <person name="Kuo A."/>
            <person name="Hayes R.D."/>
            <person name="Haridas S."/>
            <person name="Andreopoulos B."/>
            <person name="Riley R."/>
            <person name="LaButti K."/>
            <person name="Pangilinan J."/>
            <person name="Lipzen A."/>
            <person name="Amirebrahimi M."/>
            <person name="Yan J."/>
            <person name="Adam C."/>
            <person name="Keymanesh K."/>
            <person name="Ng V."/>
            <person name="Louie K."/>
            <person name="Northen T."/>
            <person name="Drula E."/>
            <person name="Henrissat B."/>
            <person name="Hsieh H.M."/>
            <person name="Youens-Clark K."/>
            <person name="Lutzoni F."/>
            <person name="Miadlikowska J."/>
            <person name="Eastwood D.C."/>
            <person name="Hamelin R.C."/>
            <person name="Grigoriev I.V."/>
            <person name="U'Ren J.M."/>
        </authorList>
    </citation>
    <scope>NUCLEOTIDE SEQUENCE [LARGE SCALE GENOMIC DNA]</scope>
    <source>
        <strain evidence="1 2">CBS 119005</strain>
    </source>
</reference>
<gene>
    <name evidence="1" type="ORF">F4820DRAFT_201612</name>
</gene>
<accession>A0ACB9Z6N1</accession>
<sequence length="564" mass="64710">MMTAQNTQQNARNFLDLPSEIRHRIYITAGLVVGTVIRLMPNGDYCRYVGFRLPRESPGFTYNLLQTCKAINSEVMTLICSYNALVVVHQYVDAGLKFLRRLSPQQCSALTDLFVQLHLEAPVLGDCFDIDADPLRTLPPDAALVASWQAVAKHILSHTRPRTLSLRLFCDTGDGDTTLAVLQPLRDFPGVLRDCELQLHHQQGNTSARAIAWDTSILAKAPDPHLWDRFFRFFDLPIEIRRCILEYTDLVTPYKEVYWSASRGFRIATALIRCEHLNCDTHLHRGCRFLNCGPDYSETGYICYRRRTGYSPHCQCWAAPRALFLANKSLYQEALQVLYSCNRVIVVPSEGLRSCLRPDDTASRLDASRFITRHMWPDVLHNLRTIEFVFPAIEPASFPVSGEPYYIDFCFAIEHLKAHADISKLAIVLSITSPRSVTNGDRGSIHREITKPRTDKAIVLQTYAQLLQCLGTLRCMRRFVVHLEWAWHWRVKHPRVGSQYHNILDAEVNRTETWLEKLVMGDGYNNEAAEKIVEQPSIWLYAIWNTLEHVGWPDVPQQQLFRDI</sequence>
<dbReference type="Proteomes" id="UP001497700">
    <property type="component" value="Unassembled WGS sequence"/>
</dbReference>
<organism evidence="1 2">
    <name type="scientific">Hypoxylon rubiginosum</name>
    <dbReference type="NCBI Taxonomy" id="110542"/>
    <lineage>
        <taxon>Eukaryota</taxon>
        <taxon>Fungi</taxon>
        <taxon>Dikarya</taxon>
        <taxon>Ascomycota</taxon>
        <taxon>Pezizomycotina</taxon>
        <taxon>Sordariomycetes</taxon>
        <taxon>Xylariomycetidae</taxon>
        <taxon>Xylariales</taxon>
        <taxon>Hypoxylaceae</taxon>
        <taxon>Hypoxylon</taxon>
    </lineage>
</organism>
<keyword evidence="2" id="KW-1185">Reference proteome</keyword>